<dbReference type="PANTHER" id="PTHR30472">
    <property type="entry name" value="FERRIC ENTEROBACTIN TRANSPORT SYSTEM PERMEASE PROTEIN"/>
    <property type="match status" value="1"/>
</dbReference>
<dbReference type="GO" id="GO:0005886">
    <property type="term" value="C:plasma membrane"/>
    <property type="evidence" value="ECO:0007669"/>
    <property type="project" value="UniProtKB-SubCell"/>
</dbReference>
<feature type="transmembrane region" description="Helical" evidence="8">
    <location>
        <begin position="97"/>
        <end position="116"/>
    </location>
</feature>
<dbReference type="OrthoDB" id="9811721at2"/>
<evidence type="ECO:0000256" key="2">
    <source>
        <dbReference type="ARBA" id="ARBA00007935"/>
    </source>
</evidence>
<dbReference type="CDD" id="cd06550">
    <property type="entry name" value="TM_ABC_iron-siderophores_like"/>
    <property type="match status" value="1"/>
</dbReference>
<evidence type="ECO:0000256" key="6">
    <source>
        <dbReference type="ARBA" id="ARBA00022989"/>
    </source>
</evidence>
<dbReference type="Proteomes" id="UP000530514">
    <property type="component" value="Unassembled WGS sequence"/>
</dbReference>
<comment type="subcellular location">
    <subcellularLocation>
        <location evidence="1">Cell membrane</location>
        <topology evidence="1">Multi-pass membrane protein</topology>
    </subcellularLocation>
</comment>
<dbReference type="GO" id="GO:0033214">
    <property type="term" value="P:siderophore-iron import into cell"/>
    <property type="evidence" value="ECO:0007669"/>
    <property type="project" value="TreeGrafter"/>
</dbReference>
<feature type="transmembrane region" description="Helical" evidence="8">
    <location>
        <begin position="66"/>
        <end position="85"/>
    </location>
</feature>
<feature type="transmembrane region" description="Helical" evidence="8">
    <location>
        <begin position="237"/>
        <end position="263"/>
    </location>
</feature>
<evidence type="ECO:0000313" key="9">
    <source>
        <dbReference type="EMBL" id="MBA4542124.1"/>
    </source>
</evidence>
<dbReference type="EMBL" id="JACEIP010000004">
    <property type="protein sequence ID" value="MBA4542124.1"/>
    <property type="molecule type" value="Genomic_DNA"/>
</dbReference>
<evidence type="ECO:0000256" key="7">
    <source>
        <dbReference type="ARBA" id="ARBA00023136"/>
    </source>
</evidence>
<evidence type="ECO:0000256" key="1">
    <source>
        <dbReference type="ARBA" id="ARBA00004651"/>
    </source>
</evidence>
<comment type="similarity">
    <text evidence="2">Belongs to the binding-protein-dependent transport system permease family. FecCD subfamily.</text>
</comment>
<feature type="transmembrane region" description="Helical" evidence="8">
    <location>
        <begin position="12"/>
        <end position="33"/>
    </location>
</feature>
<feature type="transmembrane region" description="Helical" evidence="8">
    <location>
        <begin position="194"/>
        <end position="216"/>
    </location>
</feature>
<evidence type="ECO:0000256" key="3">
    <source>
        <dbReference type="ARBA" id="ARBA00022448"/>
    </source>
</evidence>
<dbReference type="SUPFAM" id="SSF81345">
    <property type="entry name" value="ABC transporter involved in vitamin B12 uptake, BtuC"/>
    <property type="match status" value="1"/>
</dbReference>
<keyword evidence="3" id="KW-0813">Transport</keyword>
<keyword evidence="5 8" id="KW-0812">Transmembrane</keyword>
<keyword evidence="7 8" id="KW-0472">Membrane</keyword>
<dbReference type="PANTHER" id="PTHR30472:SF1">
    <property type="entry name" value="FE(3+) DICITRATE TRANSPORT SYSTEM PERMEASE PROTEIN FECC-RELATED"/>
    <property type="match status" value="1"/>
</dbReference>
<gene>
    <name evidence="9" type="ORF">H1164_04320</name>
</gene>
<dbReference type="InterPro" id="IPR037294">
    <property type="entry name" value="ABC_BtuC-like"/>
</dbReference>
<name>A0A7W1X8V4_9BACL</name>
<keyword evidence="6 8" id="KW-1133">Transmembrane helix</keyword>
<organism evidence="9 10">
    <name type="scientific">Thermoactinomyces daqus</name>
    <dbReference type="NCBI Taxonomy" id="1329516"/>
    <lineage>
        <taxon>Bacteria</taxon>
        <taxon>Bacillati</taxon>
        <taxon>Bacillota</taxon>
        <taxon>Bacilli</taxon>
        <taxon>Bacillales</taxon>
        <taxon>Thermoactinomycetaceae</taxon>
        <taxon>Thermoactinomyces</taxon>
    </lineage>
</organism>
<accession>A0A7W1X8V4</accession>
<dbReference type="GO" id="GO:0022857">
    <property type="term" value="F:transmembrane transporter activity"/>
    <property type="evidence" value="ECO:0007669"/>
    <property type="project" value="InterPro"/>
</dbReference>
<proteinExistence type="inferred from homology"/>
<keyword evidence="10" id="KW-1185">Reference proteome</keyword>
<feature type="transmembrane region" description="Helical" evidence="8">
    <location>
        <begin position="153"/>
        <end position="174"/>
    </location>
</feature>
<dbReference type="RefSeq" id="WP_033099596.1">
    <property type="nucleotide sequence ID" value="NZ_JACEIP010000004.1"/>
</dbReference>
<reference evidence="9 10" key="1">
    <citation type="submission" date="2020-07" db="EMBL/GenBank/DDBJ databases">
        <authorList>
            <person name="Feng H."/>
        </authorList>
    </citation>
    <scope>NUCLEOTIDE SEQUENCE [LARGE SCALE GENOMIC DNA]</scope>
    <source>
        <strain evidence="10">s-11</strain>
    </source>
</reference>
<evidence type="ECO:0000256" key="5">
    <source>
        <dbReference type="ARBA" id="ARBA00022692"/>
    </source>
</evidence>
<evidence type="ECO:0000313" key="10">
    <source>
        <dbReference type="Proteomes" id="UP000530514"/>
    </source>
</evidence>
<keyword evidence="4" id="KW-1003">Cell membrane</keyword>
<dbReference type="AlphaFoldDB" id="A0A7W1X8V4"/>
<dbReference type="FunFam" id="1.10.3470.10:FF:000001">
    <property type="entry name" value="Vitamin B12 ABC transporter permease BtuC"/>
    <property type="match status" value="1"/>
</dbReference>
<dbReference type="Gene3D" id="1.10.3470.10">
    <property type="entry name" value="ABC transporter involved in vitamin B12 uptake, BtuC"/>
    <property type="match status" value="1"/>
</dbReference>
<comment type="caution">
    <text evidence="9">The sequence shown here is derived from an EMBL/GenBank/DDBJ whole genome shotgun (WGS) entry which is preliminary data.</text>
</comment>
<evidence type="ECO:0000256" key="8">
    <source>
        <dbReference type="SAM" id="Phobius"/>
    </source>
</evidence>
<dbReference type="InterPro" id="IPR000522">
    <property type="entry name" value="ABC_transptr_permease_BtuC"/>
</dbReference>
<evidence type="ECO:0000256" key="4">
    <source>
        <dbReference type="ARBA" id="ARBA00022475"/>
    </source>
</evidence>
<dbReference type="Pfam" id="PF01032">
    <property type="entry name" value="FecCD"/>
    <property type="match status" value="1"/>
</dbReference>
<protein>
    <submittedName>
        <fullName evidence="9">Iron ABC transporter permease</fullName>
    </submittedName>
</protein>
<sequence length="337" mass="34950">MGGLYTGRFKWAGLLAGVVLVAVLAMISISVGVTRVPLSTVVESFIHYQPTNNEHLIIRTTRVPRTVFALVVGASLAVAGALMQALTKNPLASPATLGVNAGASLFIVGGVTLFSITAVPSLMILGFIGAAVAAAIVYFLGSVGREGLSPLKLTLAGAAIAAFFASITQGMLVMNEKGLNELLFWLTGSVEGRSLESALPMFPFMLVGWLLALWMAPNIDILTMGEDVARGLGMKTGLIKGIGALIVVLLAGGSVAVAGPIAFVGLVVPHFVRAWVGASHRFIIPYAAVYGAALLMASDIAGRLVMNQQEIPVGVMTAILGTPFFIYLAGRKGSEEG</sequence>
<feature type="transmembrane region" description="Helical" evidence="8">
    <location>
        <begin position="122"/>
        <end position="141"/>
    </location>
</feature>
<feature type="transmembrane region" description="Helical" evidence="8">
    <location>
        <begin position="283"/>
        <end position="301"/>
    </location>
</feature>
<feature type="transmembrane region" description="Helical" evidence="8">
    <location>
        <begin position="313"/>
        <end position="330"/>
    </location>
</feature>